<evidence type="ECO:0000256" key="1">
    <source>
        <dbReference type="ARBA" id="ARBA00004211"/>
    </source>
</evidence>
<dbReference type="InterPro" id="IPR008962">
    <property type="entry name" value="PapD-like_sf"/>
</dbReference>
<keyword evidence="5" id="KW-0472">Membrane</keyword>
<dbReference type="GO" id="GO:0005886">
    <property type="term" value="C:plasma membrane"/>
    <property type="evidence" value="ECO:0007669"/>
    <property type="project" value="TreeGrafter"/>
</dbReference>
<dbReference type="EMBL" id="BLLK01000074">
    <property type="protein sequence ID" value="GFH61545.1"/>
    <property type="molecule type" value="Genomic_DNA"/>
</dbReference>
<evidence type="ECO:0000256" key="2">
    <source>
        <dbReference type="ARBA" id="ARBA00008932"/>
    </source>
</evidence>
<name>A0AAD3DDT1_9STRA</name>
<dbReference type="GO" id="GO:0005789">
    <property type="term" value="C:endoplasmic reticulum membrane"/>
    <property type="evidence" value="ECO:0007669"/>
    <property type="project" value="InterPro"/>
</dbReference>
<keyword evidence="8" id="KW-1185">Reference proteome</keyword>
<dbReference type="PANTHER" id="PTHR10809:SF6">
    <property type="entry name" value="AT11025P-RELATED"/>
    <property type="match status" value="1"/>
</dbReference>
<evidence type="ECO:0000256" key="5">
    <source>
        <dbReference type="ARBA" id="ARBA00023136"/>
    </source>
</evidence>
<feature type="domain" description="MSP" evidence="6">
    <location>
        <begin position="461"/>
        <end position="624"/>
    </location>
</feature>
<dbReference type="AlphaFoldDB" id="A0AAD3DDT1"/>
<evidence type="ECO:0000313" key="8">
    <source>
        <dbReference type="Proteomes" id="UP001054902"/>
    </source>
</evidence>
<proteinExistence type="inferred from homology"/>
<keyword evidence="4" id="KW-1133">Transmembrane helix</keyword>
<feature type="domain" description="MSP" evidence="6">
    <location>
        <begin position="282"/>
        <end position="446"/>
    </location>
</feature>
<dbReference type="SUPFAM" id="SSF49354">
    <property type="entry name" value="PapD-like"/>
    <property type="match status" value="2"/>
</dbReference>
<evidence type="ECO:0000313" key="7">
    <source>
        <dbReference type="EMBL" id="GFH61545.1"/>
    </source>
</evidence>
<dbReference type="InterPro" id="IPR013783">
    <property type="entry name" value="Ig-like_fold"/>
</dbReference>
<dbReference type="GO" id="GO:0090158">
    <property type="term" value="P:endoplasmic reticulum membrane organization"/>
    <property type="evidence" value="ECO:0007669"/>
    <property type="project" value="TreeGrafter"/>
</dbReference>
<dbReference type="GO" id="GO:0061817">
    <property type="term" value="P:endoplasmic reticulum-plasma membrane tethering"/>
    <property type="evidence" value="ECO:0007669"/>
    <property type="project" value="TreeGrafter"/>
</dbReference>
<dbReference type="InterPro" id="IPR000535">
    <property type="entry name" value="MSP_dom"/>
</dbReference>
<organism evidence="7 8">
    <name type="scientific">Chaetoceros tenuissimus</name>
    <dbReference type="NCBI Taxonomy" id="426638"/>
    <lineage>
        <taxon>Eukaryota</taxon>
        <taxon>Sar</taxon>
        <taxon>Stramenopiles</taxon>
        <taxon>Ochrophyta</taxon>
        <taxon>Bacillariophyta</taxon>
        <taxon>Coscinodiscophyceae</taxon>
        <taxon>Chaetocerotophycidae</taxon>
        <taxon>Chaetocerotales</taxon>
        <taxon>Chaetocerotaceae</taxon>
        <taxon>Chaetoceros</taxon>
    </lineage>
</organism>
<comment type="caution">
    <text evidence="7">The sequence shown here is derived from an EMBL/GenBank/DDBJ whole genome shotgun (WGS) entry which is preliminary data.</text>
</comment>
<gene>
    <name evidence="7" type="ORF">CTEN210_18021</name>
</gene>
<dbReference type="PROSITE" id="PS50202">
    <property type="entry name" value="MSP"/>
    <property type="match status" value="2"/>
</dbReference>
<reference evidence="7 8" key="1">
    <citation type="journal article" date="2021" name="Sci. Rep.">
        <title>The genome of the diatom Chaetoceros tenuissimus carries an ancient integrated fragment of an extant virus.</title>
        <authorList>
            <person name="Hongo Y."/>
            <person name="Kimura K."/>
            <person name="Takaki Y."/>
            <person name="Yoshida Y."/>
            <person name="Baba S."/>
            <person name="Kobayashi G."/>
            <person name="Nagasaki K."/>
            <person name="Hano T."/>
            <person name="Tomaru Y."/>
        </authorList>
    </citation>
    <scope>NUCLEOTIDE SEQUENCE [LARGE SCALE GENOMIC DNA]</scope>
    <source>
        <strain evidence="7 8">NIES-3715</strain>
    </source>
</reference>
<dbReference type="Proteomes" id="UP001054902">
    <property type="component" value="Unassembled WGS sequence"/>
</dbReference>
<keyword evidence="3" id="KW-0812">Transmembrane</keyword>
<evidence type="ECO:0000256" key="4">
    <source>
        <dbReference type="ARBA" id="ARBA00022989"/>
    </source>
</evidence>
<protein>
    <recommendedName>
        <fullName evidence="6">MSP domain-containing protein</fullName>
    </recommendedName>
</protein>
<dbReference type="Pfam" id="PF00635">
    <property type="entry name" value="Motile_Sperm"/>
    <property type="match status" value="1"/>
</dbReference>
<evidence type="ECO:0000259" key="6">
    <source>
        <dbReference type="PROSITE" id="PS50202"/>
    </source>
</evidence>
<dbReference type="Gene3D" id="2.60.40.10">
    <property type="entry name" value="Immunoglobulins"/>
    <property type="match status" value="2"/>
</dbReference>
<accession>A0AAD3DDT1</accession>
<evidence type="ECO:0000256" key="3">
    <source>
        <dbReference type="ARBA" id="ARBA00022692"/>
    </source>
</evidence>
<dbReference type="PANTHER" id="PTHR10809">
    <property type="entry name" value="VESICLE-ASSOCIATED MEMBRANE PROTEIN-ASSOCIATED PROTEIN"/>
    <property type="match status" value="1"/>
</dbReference>
<comment type="subcellular location">
    <subcellularLocation>
        <location evidence="1">Membrane</location>
        <topology evidence="1">Single-pass type IV membrane protein</topology>
    </subcellularLocation>
</comment>
<sequence length="662" mass="74625">MNDYDNNDGYDAGTSIHYMNADYRVIYNVMLENGINIFRSSTKILASSNGALRYYKYNVYCSEDILIGYMVQSILMKDMGPSIPLFRHGGLCSPLYMDLKNLHIEYRGHIVPIAEAPMIPVGTFLTNYRDSRSRLQRHIPELSRTHHYKIELVGTMSVGVYPPCCCTIPKLIFPDLIPWNRYDVFKPEFDFSAPVMNTMMRDTNQNEEMLYHNPNPNVAPAIEMVSADNVFILPSNNQGDSTLVLAATLVEDTCEDTKRANAGHSKKDLSKNNPKAGKTKLELIVEPDETLQFTLARDPYLYEVSSTLTLTNPVGNAYLAFKFKTSQPLHYLLRPNMGVVAPGTSEYININLVKKEKQKLLQSFDCLGQSALDYFNDDRLLVESCKIDETFGKKCLEQKDAFATGHALPGAKTSKELSESLTATWDKLCSEDDSRISSHKLRVRYELDPFLKKEIGKAKFALVIEPEKTLRFTMTRDSFANKVYAILTLTNPGRNAYFAYNIEITNPSRYLEGKKLGVIAPGTSEYINFVLVEKEKQKLLKTFDYLGEPALDHSKGALVVEYCIVDEILGKNYLEQKDALAADHPNNGAKASKELSESLTVMWDKLSLGGDSKIFNRKLRVRHVVTASAENEPPSEVIEKSSLTNIATQKLTAPKEIICYKE</sequence>
<dbReference type="InterPro" id="IPR016763">
    <property type="entry name" value="VAP"/>
</dbReference>
<comment type="similarity">
    <text evidence="2">Belongs to the VAMP-associated protein (VAP) (TC 9.B.17) family.</text>
</comment>